<dbReference type="Proteomes" id="UP001157502">
    <property type="component" value="Chromosome 9"/>
</dbReference>
<accession>A0ACC2GTQ0</accession>
<dbReference type="EMBL" id="CM055736">
    <property type="protein sequence ID" value="KAJ8006846.1"/>
    <property type="molecule type" value="Genomic_DNA"/>
</dbReference>
<comment type="caution">
    <text evidence="1">The sequence shown here is derived from an EMBL/GenBank/DDBJ whole genome shotgun (WGS) entry which is preliminary data.</text>
</comment>
<proteinExistence type="predicted"/>
<keyword evidence="2" id="KW-1185">Reference proteome</keyword>
<evidence type="ECO:0000313" key="2">
    <source>
        <dbReference type="Proteomes" id="UP001157502"/>
    </source>
</evidence>
<reference evidence="1" key="1">
    <citation type="submission" date="2021-05" db="EMBL/GenBank/DDBJ databases">
        <authorList>
            <person name="Pan Q."/>
            <person name="Jouanno E."/>
            <person name="Zahm M."/>
            <person name="Klopp C."/>
            <person name="Cabau C."/>
            <person name="Louis A."/>
            <person name="Berthelot C."/>
            <person name="Parey E."/>
            <person name="Roest Crollius H."/>
            <person name="Montfort J."/>
            <person name="Robinson-Rechavi M."/>
            <person name="Bouchez O."/>
            <person name="Lampietro C."/>
            <person name="Lopez Roques C."/>
            <person name="Donnadieu C."/>
            <person name="Postlethwait J."/>
            <person name="Bobe J."/>
            <person name="Dillon D."/>
            <person name="Chandos A."/>
            <person name="von Hippel F."/>
            <person name="Guiguen Y."/>
        </authorList>
    </citation>
    <scope>NUCLEOTIDE SEQUENCE</scope>
    <source>
        <strain evidence="1">YG-Jan2019</strain>
    </source>
</reference>
<name>A0ACC2GTQ0_DALPE</name>
<sequence>MKWLLILEFDQSQTYAGSTKLSDRGEALEKLTVSGLGSLAETRTDIYNKYSGPKTQSPEEICGPVVQLCRAVIATKLWCEPEMSQ</sequence>
<organism evidence="1 2">
    <name type="scientific">Dallia pectoralis</name>
    <name type="common">Alaska blackfish</name>
    <dbReference type="NCBI Taxonomy" id="75939"/>
    <lineage>
        <taxon>Eukaryota</taxon>
        <taxon>Metazoa</taxon>
        <taxon>Chordata</taxon>
        <taxon>Craniata</taxon>
        <taxon>Vertebrata</taxon>
        <taxon>Euteleostomi</taxon>
        <taxon>Actinopterygii</taxon>
        <taxon>Neopterygii</taxon>
        <taxon>Teleostei</taxon>
        <taxon>Protacanthopterygii</taxon>
        <taxon>Esociformes</taxon>
        <taxon>Umbridae</taxon>
        <taxon>Dallia</taxon>
    </lineage>
</organism>
<protein>
    <submittedName>
        <fullName evidence="1">Uncharacterized protein</fullName>
    </submittedName>
</protein>
<evidence type="ECO:0000313" key="1">
    <source>
        <dbReference type="EMBL" id="KAJ8006846.1"/>
    </source>
</evidence>
<gene>
    <name evidence="1" type="ORF">DPEC_G00111460</name>
</gene>